<name>A0AAD7WUT0_9TELE</name>
<feature type="region of interest" description="Disordered" evidence="1">
    <location>
        <begin position="1"/>
        <end position="48"/>
    </location>
</feature>
<dbReference type="EMBL" id="JAINUG010000029">
    <property type="protein sequence ID" value="KAJ8409770.1"/>
    <property type="molecule type" value="Genomic_DNA"/>
</dbReference>
<evidence type="ECO:0000313" key="2">
    <source>
        <dbReference type="EMBL" id="KAJ8409770.1"/>
    </source>
</evidence>
<feature type="compositionally biased region" description="Basic and acidic residues" evidence="1">
    <location>
        <begin position="14"/>
        <end position="24"/>
    </location>
</feature>
<evidence type="ECO:0000313" key="3">
    <source>
        <dbReference type="Proteomes" id="UP001221898"/>
    </source>
</evidence>
<feature type="region of interest" description="Disordered" evidence="1">
    <location>
        <begin position="66"/>
        <end position="115"/>
    </location>
</feature>
<feature type="compositionally biased region" description="Polar residues" evidence="1">
    <location>
        <begin position="93"/>
        <end position="115"/>
    </location>
</feature>
<keyword evidence="3" id="KW-1185">Reference proteome</keyword>
<dbReference type="Proteomes" id="UP001221898">
    <property type="component" value="Unassembled WGS sequence"/>
</dbReference>
<sequence>MGLRGDLSSLLWLRGERKQERQPDPRGNPDISATKTCPEPRALSRSPGAPALVICLPQIYLMSTVGKAGHRHGSEKKKTAAGDSLGVLGPSVEQGTSGPVQTPNDASPAHTSSHA</sequence>
<evidence type="ECO:0000256" key="1">
    <source>
        <dbReference type="SAM" id="MobiDB-lite"/>
    </source>
</evidence>
<comment type="caution">
    <text evidence="2">The sequence shown here is derived from an EMBL/GenBank/DDBJ whole genome shotgun (WGS) entry which is preliminary data.</text>
</comment>
<reference evidence="2" key="1">
    <citation type="journal article" date="2023" name="Science">
        <title>Genome structures resolve the early diversification of teleost fishes.</title>
        <authorList>
            <person name="Parey E."/>
            <person name="Louis A."/>
            <person name="Montfort J."/>
            <person name="Bouchez O."/>
            <person name="Roques C."/>
            <person name="Iampietro C."/>
            <person name="Lluch J."/>
            <person name="Castinel A."/>
            <person name="Donnadieu C."/>
            <person name="Desvignes T."/>
            <person name="Floi Bucao C."/>
            <person name="Jouanno E."/>
            <person name="Wen M."/>
            <person name="Mejri S."/>
            <person name="Dirks R."/>
            <person name="Jansen H."/>
            <person name="Henkel C."/>
            <person name="Chen W.J."/>
            <person name="Zahm M."/>
            <person name="Cabau C."/>
            <person name="Klopp C."/>
            <person name="Thompson A.W."/>
            <person name="Robinson-Rechavi M."/>
            <person name="Braasch I."/>
            <person name="Lecointre G."/>
            <person name="Bobe J."/>
            <person name="Postlethwait J.H."/>
            <person name="Berthelot C."/>
            <person name="Roest Crollius H."/>
            <person name="Guiguen Y."/>
        </authorList>
    </citation>
    <scope>NUCLEOTIDE SEQUENCE</scope>
    <source>
        <strain evidence="2">NC1722</strain>
    </source>
</reference>
<dbReference type="AlphaFoldDB" id="A0AAD7WUT0"/>
<proteinExistence type="predicted"/>
<accession>A0AAD7WUT0</accession>
<gene>
    <name evidence="2" type="ORF">AAFF_G00218290</name>
</gene>
<organism evidence="2 3">
    <name type="scientific">Aldrovandia affinis</name>
    <dbReference type="NCBI Taxonomy" id="143900"/>
    <lineage>
        <taxon>Eukaryota</taxon>
        <taxon>Metazoa</taxon>
        <taxon>Chordata</taxon>
        <taxon>Craniata</taxon>
        <taxon>Vertebrata</taxon>
        <taxon>Euteleostomi</taxon>
        <taxon>Actinopterygii</taxon>
        <taxon>Neopterygii</taxon>
        <taxon>Teleostei</taxon>
        <taxon>Notacanthiformes</taxon>
        <taxon>Halosauridae</taxon>
        <taxon>Aldrovandia</taxon>
    </lineage>
</organism>
<protein>
    <submittedName>
        <fullName evidence="2">Uncharacterized protein</fullName>
    </submittedName>
</protein>